<evidence type="ECO:0000313" key="11">
    <source>
        <dbReference type="Proteomes" id="UP000245771"/>
    </source>
</evidence>
<feature type="compositionally biased region" description="Low complexity" evidence="8">
    <location>
        <begin position="344"/>
        <end position="355"/>
    </location>
</feature>
<feature type="compositionally biased region" description="Low complexity" evidence="8">
    <location>
        <begin position="319"/>
        <end position="330"/>
    </location>
</feature>
<dbReference type="Proteomes" id="UP000245771">
    <property type="component" value="Unassembled WGS sequence"/>
</dbReference>
<evidence type="ECO:0000256" key="8">
    <source>
        <dbReference type="SAM" id="MobiDB-lite"/>
    </source>
</evidence>
<evidence type="ECO:0000256" key="4">
    <source>
        <dbReference type="ARBA" id="ARBA00022454"/>
    </source>
</evidence>
<feature type="region of interest" description="Disordered" evidence="8">
    <location>
        <begin position="677"/>
        <end position="701"/>
    </location>
</feature>
<dbReference type="GeneID" id="37020897"/>
<keyword evidence="11" id="KW-1185">Reference proteome</keyword>
<evidence type="ECO:0000313" key="10">
    <source>
        <dbReference type="EMBL" id="PWN33704.1"/>
    </source>
</evidence>
<protein>
    <recommendedName>
        <fullName evidence="9">Protection of telomeres protein 1 ssDNA-binding domain-containing protein</fullName>
    </recommendedName>
</protein>
<evidence type="ECO:0000256" key="5">
    <source>
        <dbReference type="ARBA" id="ARBA00022895"/>
    </source>
</evidence>
<dbReference type="Gene3D" id="2.40.50.140">
    <property type="entry name" value="Nucleic acid-binding proteins"/>
    <property type="match status" value="2"/>
</dbReference>
<gene>
    <name evidence="10" type="ORF">FA14DRAFT_161426</name>
</gene>
<dbReference type="InterPro" id="IPR012340">
    <property type="entry name" value="NA-bd_OB-fold"/>
</dbReference>
<feature type="domain" description="Protection of telomeres protein 1 ssDNA-binding" evidence="9">
    <location>
        <begin position="536"/>
        <end position="679"/>
    </location>
</feature>
<accession>A0A316V8Y5</accession>
<feature type="region of interest" description="Disordered" evidence="8">
    <location>
        <begin position="187"/>
        <end position="357"/>
    </location>
</feature>
<keyword evidence="5" id="KW-0779">Telomere</keyword>
<evidence type="ECO:0000256" key="1">
    <source>
        <dbReference type="ARBA" id="ARBA00004123"/>
    </source>
</evidence>
<dbReference type="OrthoDB" id="2186770at2759"/>
<feature type="compositionally biased region" description="Basic and acidic residues" evidence="8">
    <location>
        <begin position="239"/>
        <end position="255"/>
    </location>
</feature>
<keyword evidence="6" id="KW-0238">DNA-binding</keyword>
<reference evidence="10 11" key="1">
    <citation type="journal article" date="2018" name="Mol. Biol. Evol.">
        <title>Broad Genomic Sampling Reveals a Smut Pathogenic Ancestry of the Fungal Clade Ustilaginomycotina.</title>
        <authorList>
            <person name="Kijpornyongpan T."/>
            <person name="Mondo S.J."/>
            <person name="Barry K."/>
            <person name="Sandor L."/>
            <person name="Lee J."/>
            <person name="Lipzen A."/>
            <person name="Pangilinan J."/>
            <person name="LaButti K."/>
            <person name="Hainaut M."/>
            <person name="Henrissat B."/>
            <person name="Grigoriev I.V."/>
            <person name="Spatafora J.W."/>
            <person name="Aime M.C."/>
        </authorList>
    </citation>
    <scope>NUCLEOTIDE SEQUENCE [LARGE SCALE GENOMIC DNA]</scope>
    <source>
        <strain evidence="10 11">MCA 3882</strain>
    </source>
</reference>
<dbReference type="GO" id="GO:0043047">
    <property type="term" value="F:single-stranded telomeric DNA binding"/>
    <property type="evidence" value="ECO:0007669"/>
    <property type="project" value="InterPro"/>
</dbReference>
<dbReference type="STRING" id="1280837.A0A316V8Y5"/>
<name>A0A316V8Y5_9BASI</name>
<comment type="subcellular location">
    <subcellularLocation>
        <location evidence="2">Chromosome</location>
        <location evidence="2">Telomere</location>
    </subcellularLocation>
    <subcellularLocation>
        <location evidence="1">Nucleus</location>
    </subcellularLocation>
</comment>
<dbReference type="InterPro" id="IPR032042">
    <property type="entry name" value="POT1PC"/>
</dbReference>
<feature type="compositionally biased region" description="Basic and acidic residues" evidence="8">
    <location>
        <begin position="278"/>
        <end position="287"/>
    </location>
</feature>
<dbReference type="RefSeq" id="XP_025354006.1">
    <property type="nucleotide sequence ID" value="XM_025499116.1"/>
</dbReference>
<proteinExistence type="inferred from homology"/>
<organism evidence="10 11">
    <name type="scientific">Meira miltonrushii</name>
    <dbReference type="NCBI Taxonomy" id="1280837"/>
    <lineage>
        <taxon>Eukaryota</taxon>
        <taxon>Fungi</taxon>
        <taxon>Dikarya</taxon>
        <taxon>Basidiomycota</taxon>
        <taxon>Ustilaginomycotina</taxon>
        <taxon>Exobasidiomycetes</taxon>
        <taxon>Exobasidiales</taxon>
        <taxon>Brachybasidiaceae</taxon>
        <taxon>Meira</taxon>
    </lineage>
</organism>
<sequence length="701" mass="78912">MKGQKNHLVSCDAITTSTYEESTASKLRKKQICNLIGQYKLDDEKEGRLGRLCNTAQWIIKVAQSRGAMSCLMIKNVDYLGRREGVWAMSVITADNQKLNLAFPGRWFNEVKEYFRPQQYNPFILSGAGAIIHPSSDKLSFSANACCLYMLDVSQFKSDNQHSAWHGWLDVSEAVIVEKPSLCEVAEERKADATDEEPQPEIFSTPPQSQHLSPSVNRPQQKSLPTPPAVDENSNIQSDNRKQKDQTISCKEETVSQKSQANPRKEEFLSPIFSTKRKSIDENDPSSHRSQKQRSIASSVEPDWLDTPAPVRIDRRPMDTLPLDTNTPTPSFKKSSSNISEKPATSNQSNTTANTFRGGKTMSKKAIAEAQEQRTVGGYLITPICKVTCMYKKQNTFGRVTSNEQIIRAGSGTGDYKLTAYLEDVFPLQGYKPLMTFNLFESKQSDLPSCKAGDMLAIVNFATREFNSAIQGTGYKGSTGWIVLSAETGKFQFSKSMEIARPMILCDEMRTHFDRMYKSIGTPAPVESRRRRQAKLSEVEPTVFFNAEVQVVSMWDGLQPCIYVTDYTCHPRLPMAQDVRLNVYTQDELKKQMERERNEGGGRVMPVYVWEHTDILQDIKAGDYLSMRNVRPKLNKADFLEGNIGDKDDSLHPNKINIYKIADEEIIKAIEERKEAYQEEAAISQAESSYQQSSASPSASQ</sequence>
<dbReference type="AlphaFoldDB" id="A0A316V8Y5"/>
<evidence type="ECO:0000256" key="7">
    <source>
        <dbReference type="ARBA" id="ARBA00023242"/>
    </source>
</evidence>
<dbReference type="EMBL" id="KZ819604">
    <property type="protein sequence ID" value="PWN33704.1"/>
    <property type="molecule type" value="Genomic_DNA"/>
</dbReference>
<comment type="similarity">
    <text evidence="3">Belongs to the telombin family.</text>
</comment>
<evidence type="ECO:0000256" key="6">
    <source>
        <dbReference type="ARBA" id="ARBA00023125"/>
    </source>
</evidence>
<keyword evidence="7" id="KW-0539">Nucleus</keyword>
<feature type="compositionally biased region" description="Low complexity" evidence="8">
    <location>
        <begin position="679"/>
        <end position="701"/>
    </location>
</feature>
<feature type="compositionally biased region" description="Polar residues" evidence="8">
    <location>
        <begin position="205"/>
        <end position="224"/>
    </location>
</feature>
<evidence type="ECO:0000256" key="3">
    <source>
        <dbReference type="ARBA" id="ARBA00008442"/>
    </source>
</evidence>
<dbReference type="Pfam" id="PF16686">
    <property type="entry name" value="POT1PC"/>
    <property type="match status" value="1"/>
</dbReference>
<evidence type="ECO:0000259" key="9">
    <source>
        <dbReference type="Pfam" id="PF16686"/>
    </source>
</evidence>
<dbReference type="InParanoid" id="A0A316V8Y5"/>
<dbReference type="SUPFAM" id="SSF50249">
    <property type="entry name" value="Nucleic acid-binding proteins"/>
    <property type="match status" value="2"/>
</dbReference>
<evidence type="ECO:0000256" key="2">
    <source>
        <dbReference type="ARBA" id="ARBA00004574"/>
    </source>
</evidence>
<keyword evidence="4" id="KW-0158">Chromosome</keyword>
<dbReference type="GO" id="GO:0000781">
    <property type="term" value="C:chromosome, telomeric region"/>
    <property type="evidence" value="ECO:0007669"/>
    <property type="project" value="UniProtKB-SubCell"/>
</dbReference>
<dbReference type="GO" id="GO:0005634">
    <property type="term" value="C:nucleus"/>
    <property type="evidence" value="ECO:0007669"/>
    <property type="project" value="UniProtKB-SubCell"/>
</dbReference>